<gene>
    <name evidence="1" type="ORF">BVL52_20925</name>
</gene>
<keyword evidence="2" id="KW-1185">Reference proteome</keyword>
<reference evidence="1 2" key="1">
    <citation type="submission" date="2017-01" db="EMBL/GenBank/DDBJ databases">
        <title>Pseudomonas psychrotolerans genome sequencing and assembly.</title>
        <authorList>
            <person name="Vyas B."/>
            <person name="Mayilraj S."/>
        </authorList>
    </citation>
    <scope>NUCLEOTIDE SEQUENCE [LARGE SCALE GENOMIC DNA]</scope>
    <source>
        <strain evidence="1 2">SDS18</strain>
    </source>
</reference>
<protein>
    <submittedName>
        <fullName evidence="1">Uncharacterized protein</fullName>
    </submittedName>
</protein>
<sequence length="101" mass="10965">MIPDFKHDIQDRDSQRASLGQAVEQYLAAGGSIATLPYLAPRELTRAAEFNSSAPRVRGIAAESRSKKRAVDQHAAAFADLLQTLEAPHEQAQAEQHSRAG</sequence>
<comment type="caution">
    <text evidence="1">The sequence shown here is derived from an EMBL/GenBank/DDBJ whole genome shotgun (WGS) entry which is preliminary data.</text>
</comment>
<organism evidence="1 2">
    <name type="scientific">Pseudomonas oryzihabitans</name>
    <dbReference type="NCBI Taxonomy" id="47885"/>
    <lineage>
        <taxon>Bacteria</taxon>
        <taxon>Pseudomonadati</taxon>
        <taxon>Pseudomonadota</taxon>
        <taxon>Gammaproteobacteria</taxon>
        <taxon>Pseudomonadales</taxon>
        <taxon>Pseudomonadaceae</taxon>
        <taxon>Pseudomonas</taxon>
    </lineage>
</organism>
<accession>A0ABX3IUG6</accession>
<name>A0ABX3IUG6_9PSED</name>
<dbReference type="RefSeq" id="WP_077172976.1">
    <property type="nucleotide sequence ID" value="NZ_MTLN01000008.1"/>
</dbReference>
<proteinExistence type="predicted"/>
<evidence type="ECO:0000313" key="1">
    <source>
        <dbReference type="EMBL" id="ONN70699.1"/>
    </source>
</evidence>
<evidence type="ECO:0000313" key="2">
    <source>
        <dbReference type="Proteomes" id="UP000189310"/>
    </source>
</evidence>
<dbReference type="Proteomes" id="UP000189310">
    <property type="component" value="Unassembled WGS sequence"/>
</dbReference>
<dbReference type="EMBL" id="MTLN01000008">
    <property type="protein sequence ID" value="ONN70699.1"/>
    <property type="molecule type" value="Genomic_DNA"/>
</dbReference>